<accession>A0A9D0YRN3</accession>
<keyword evidence="1 2" id="KW-0479">Metal-binding</keyword>
<evidence type="ECO:0000313" key="5">
    <source>
        <dbReference type="Proteomes" id="UP000886879"/>
    </source>
</evidence>
<dbReference type="PANTHER" id="PTHR34217:SF1">
    <property type="entry name" value="CARBOXYPEPTIDASE 1"/>
    <property type="match status" value="1"/>
</dbReference>
<comment type="caution">
    <text evidence="4">The sequence shown here is derived from an EMBL/GenBank/DDBJ whole genome shotgun (WGS) entry which is preliminary data.</text>
</comment>
<evidence type="ECO:0000256" key="2">
    <source>
        <dbReference type="PIRSR" id="PIRSR006615-1"/>
    </source>
</evidence>
<dbReference type="AlphaFoldDB" id="A0A9D0YRN3"/>
<dbReference type="InterPro" id="IPR001333">
    <property type="entry name" value="Peptidase_M32_Taq"/>
</dbReference>
<keyword evidence="2" id="KW-0862">Zinc</keyword>
<feature type="active site" description="Proton donor/acceptor" evidence="3">
    <location>
        <position position="265"/>
    </location>
</feature>
<dbReference type="GO" id="GO:0004181">
    <property type="term" value="F:metallocarboxypeptidase activity"/>
    <property type="evidence" value="ECO:0007669"/>
    <property type="project" value="UniProtKB-UniRule"/>
</dbReference>
<dbReference type="Proteomes" id="UP000886879">
    <property type="component" value="Unassembled WGS sequence"/>
</dbReference>
<dbReference type="GO" id="GO:0006508">
    <property type="term" value="P:proteolysis"/>
    <property type="evidence" value="ECO:0007669"/>
    <property type="project" value="UniProtKB-UniRule"/>
</dbReference>
<comment type="similarity">
    <text evidence="1">Belongs to the peptidase M32 family.</text>
</comment>
<dbReference type="PIRSF" id="PIRSF006615">
    <property type="entry name" value="Zn_crbxpep_Taq"/>
    <property type="match status" value="1"/>
</dbReference>
<feature type="binding site" evidence="2">
    <location>
        <position position="264"/>
    </location>
    <ligand>
        <name>Zn(2+)</name>
        <dbReference type="ChEBI" id="CHEBI:29105"/>
        <note>catalytic</note>
    </ligand>
</feature>
<dbReference type="GO" id="GO:0046872">
    <property type="term" value="F:metal ion binding"/>
    <property type="evidence" value="ECO:0007669"/>
    <property type="project" value="UniProtKB-KW"/>
</dbReference>
<organism evidence="4 5">
    <name type="scientific">Candidatus Enterenecus faecium</name>
    <dbReference type="NCBI Taxonomy" id="2840780"/>
    <lineage>
        <taxon>Bacteria</taxon>
        <taxon>Bacillati</taxon>
        <taxon>Bacillota</taxon>
        <taxon>Clostridia</taxon>
        <taxon>Eubacteriales</taxon>
        <taxon>Candidatus Enterenecus</taxon>
    </lineage>
</organism>
<comment type="catalytic activity">
    <reaction evidence="1">
        <text>Release of a C-terminal amino acid with broad specificity, except for -Pro.</text>
        <dbReference type="EC" id="3.4.17.19"/>
    </reaction>
</comment>
<feature type="binding site" evidence="2">
    <location>
        <position position="294"/>
    </location>
    <ligand>
        <name>Zn(2+)</name>
        <dbReference type="ChEBI" id="CHEBI:29105"/>
        <note>catalytic</note>
    </ligand>
</feature>
<feature type="binding site" evidence="2">
    <location>
        <position position="268"/>
    </location>
    <ligand>
        <name>Zn(2+)</name>
        <dbReference type="ChEBI" id="CHEBI:29105"/>
        <note>catalytic</note>
    </ligand>
</feature>
<name>A0A9D0YRN3_9FIRM</name>
<dbReference type="Gene3D" id="1.10.1370.30">
    <property type="match status" value="1"/>
</dbReference>
<dbReference type="CDD" id="cd06460">
    <property type="entry name" value="M32_Taq"/>
    <property type="match status" value="1"/>
</dbReference>
<evidence type="ECO:0000313" key="4">
    <source>
        <dbReference type="EMBL" id="HIQ60031.1"/>
    </source>
</evidence>
<keyword evidence="1" id="KW-0482">Metalloprotease</keyword>
<proteinExistence type="inferred from homology"/>
<dbReference type="PROSITE" id="PS52034">
    <property type="entry name" value="PEPTIDASE_M32"/>
    <property type="match status" value="1"/>
</dbReference>
<dbReference type="PRINTS" id="PR00998">
    <property type="entry name" value="CRBOXYPTASET"/>
</dbReference>
<keyword evidence="1" id="KW-0645">Protease</keyword>
<keyword evidence="1" id="KW-0378">Hydrolase</keyword>
<sequence>MEIQQAMDELEQLQKKLYAYTVAQSSLYLDGVTVAPRDTAAGRGVALGILAGEQHKIFSDPKVGEMLETLAQAGEQLTAEQRRQVELLTREYRQLSRIPAQEYMEYAMLINEAEDVWHRAKETNDFPLFAPLLEKVVDYNRRFAGYYDPNKAPYDALLNEYERGITMEQLDQFFATVRDKLVPLIHAVGEKEQPDVSFLHRTYPVEDQRKFSDYLMEVMGLDRGHCAIGETEHPFTLGFNTQDLRITTHYLENDVASSMYSVIHEGGHARYELDVNPDYDYTCLTGGASMGIHESQSRFYENIIGRSLPFIEAIFPKMQEFFPQQLSDVTAQQMYRAMNMAQPSLIRTEADELTYCLHVMVRYEIEKQLIGGTLAVKNVPAEWNRLYKEYLGVDVPDDTHGCLQDSHWSGGMIGYFPSYALGSAYGVQMLRNMEQDVDVWGSVARGDLSQVTGWLTEKIHRYGCMLDPKELVQQACGDFDPTVYTDYLTEKYSKLYNL</sequence>
<dbReference type="EC" id="3.4.17.19" evidence="1"/>
<evidence type="ECO:0000256" key="3">
    <source>
        <dbReference type="PIRSR" id="PIRSR006615-2"/>
    </source>
</evidence>
<keyword evidence="1 4" id="KW-0121">Carboxypeptidase</keyword>
<evidence type="ECO:0000256" key="1">
    <source>
        <dbReference type="PIRNR" id="PIRNR006615"/>
    </source>
</evidence>
<dbReference type="Pfam" id="PF02074">
    <property type="entry name" value="Peptidase_M32"/>
    <property type="match status" value="1"/>
</dbReference>
<reference evidence="4" key="1">
    <citation type="submission" date="2020-10" db="EMBL/GenBank/DDBJ databases">
        <authorList>
            <person name="Gilroy R."/>
        </authorList>
    </citation>
    <scope>NUCLEOTIDE SEQUENCE</scope>
    <source>
        <strain evidence="4">ChiGjej2B2-12916</strain>
    </source>
</reference>
<comment type="cofactor">
    <cofactor evidence="2">
        <name>Zn(2+)</name>
        <dbReference type="ChEBI" id="CHEBI:29105"/>
    </cofactor>
    <text evidence="2">Binds 1 zinc ion per subunit.</text>
</comment>
<dbReference type="SUPFAM" id="SSF55486">
    <property type="entry name" value="Metalloproteases ('zincins'), catalytic domain"/>
    <property type="match status" value="1"/>
</dbReference>
<comment type="function">
    <text evidence="1">Broad specificity carboxypetidase that releases amino acids sequentially from the C-terminus, including neutral, aromatic, polar and basic residues.</text>
</comment>
<gene>
    <name evidence="4" type="ORF">IAD31_00295</name>
</gene>
<dbReference type="PANTHER" id="PTHR34217">
    <property type="entry name" value="METAL-DEPENDENT CARBOXYPEPTIDASE"/>
    <property type="match status" value="1"/>
</dbReference>
<protein>
    <recommendedName>
        <fullName evidence="1">Metal-dependent carboxypeptidase</fullName>
        <ecNumber evidence="1">3.4.17.19</ecNumber>
    </recommendedName>
</protein>
<reference evidence="4" key="2">
    <citation type="journal article" date="2021" name="PeerJ">
        <title>Extensive microbial diversity within the chicken gut microbiome revealed by metagenomics and culture.</title>
        <authorList>
            <person name="Gilroy R."/>
            <person name="Ravi A."/>
            <person name="Getino M."/>
            <person name="Pursley I."/>
            <person name="Horton D.L."/>
            <person name="Alikhan N.F."/>
            <person name="Baker D."/>
            <person name="Gharbi K."/>
            <person name="Hall N."/>
            <person name="Watson M."/>
            <person name="Adriaenssens E.M."/>
            <person name="Foster-Nyarko E."/>
            <person name="Jarju S."/>
            <person name="Secka A."/>
            <person name="Antonio M."/>
            <person name="Oren A."/>
            <person name="Chaudhuri R.R."/>
            <person name="La Ragione R."/>
            <person name="Hildebrand F."/>
            <person name="Pallen M.J."/>
        </authorList>
    </citation>
    <scope>NUCLEOTIDE SEQUENCE</scope>
    <source>
        <strain evidence="4">ChiGjej2B2-12916</strain>
    </source>
</reference>
<dbReference type="EMBL" id="DVFO01000002">
    <property type="protein sequence ID" value="HIQ60031.1"/>
    <property type="molecule type" value="Genomic_DNA"/>
</dbReference>